<organism evidence="4 5">
    <name type="scientific">Cystoisospora suis</name>
    <dbReference type="NCBI Taxonomy" id="483139"/>
    <lineage>
        <taxon>Eukaryota</taxon>
        <taxon>Sar</taxon>
        <taxon>Alveolata</taxon>
        <taxon>Apicomplexa</taxon>
        <taxon>Conoidasida</taxon>
        <taxon>Coccidia</taxon>
        <taxon>Eucoccidiorida</taxon>
        <taxon>Eimeriorina</taxon>
        <taxon>Sarcocystidae</taxon>
        <taxon>Cystoisospora</taxon>
    </lineage>
</organism>
<dbReference type="InterPro" id="IPR050626">
    <property type="entry name" value="Peptidase_M16"/>
</dbReference>
<name>A0A2C6KCF2_9APIC</name>
<dbReference type="RefSeq" id="XP_067923580.1">
    <property type="nucleotide sequence ID" value="XM_068064449.1"/>
</dbReference>
<keyword evidence="4" id="KW-0378">Hydrolase</keyword>
<protein>
    <submittedName>
        <fullName evidence="4">Rhoptry metalloprotease toxolysin tln1</fullName>
    </submittedName>
</protein>
<reference evidence="4 5" key="1">
    <citation type="journal article" date="2017" name="Int. J. Parasitol.">
        <title>The genome of the protozoan parasite Cystoisospora suis and a reverse vaccinology approach to identify vaccine candidates.</title>
        <authorList>
            <person name="Palmieri N."/>
            <person name="Shrestha A."/>
            <person name="Ruttkowski B."/>
            <person name="Beck T."/>
            <person name="Vogl C."/>
            <person name="Tomley F."/>
            <person name="Blake D.P."/>
            <person name="Joachim A."/>
        </authorList>
    </citation>
    <scope>NUCLEOTIDE SEQUENCE [LARGE SCALE GENOMIC DNA]</scope>
    <source>
        <strain evidence="4 5">Wien I</strain>
    </source>
</reference>
<evidence type="ECO:0000256" key="1">
    <source>
        <dbReference type="ARBA" id="ARBA00022723"/>
    </source>
</evidence>
<dbReference type="InterPro" id="IPR011249">
    <property type="entry name" value="Metalloenz_LuxS/M16"/>
</dbReference>
<dbReference type="Proteomes" id="UP000221165">
    <property type="component" value="Unassembled WGS sequence"/>
</dbReference>
<evidence type="ECO:0000256" key="2">
    <source>
        <dbReference type="SAM" id="MobiDB-lite"/>
    </source>
</evidence>
<proteinExistence type="predicted"/>
<dbReference type="PANTHER" id="PTHR43690">
    <property type="entry name" value="NARDILYSIN"/>
    <property type="match status" value="1"/>
</dbReference>
<dbReference type="GO" id="GO:0006508">
    <property type="term" value="P:proteolysis"/>
    <property type="evidence" value="ECO:0007669"/>
    <property type="project" value="UniProtKB-KW"/>
</dbReference>
<evidence type="ECO:0000313" key="4">
    <source>
        <dbReference type="EMBL" id="PHJ21901.1"/>
    </source>
</evidence>
<dbReference type="AlphaFoldDB" id="A0A2C6KCF2"/>
<dbReference type="InterPro" id="IPR054734">
    <property type="entry name" value="PqqF-like_C_4"/>
</dbReference>
<feature type="domain" description="Coenzyme PQQ synthesis protein F-like C-terminal lobe" evidence="3">
    <location>
        <begin position="108"/>
        <end position="198"/>
    </location>
</feature>
<dbReference type="PANTHER" id="PTHR43690:SF18">
    <property type="entry name" value="INSULIN-DEGRADING ENZYME-RELATED"/>
    <property type="match status" value="1"/>
</dbReference>
<evidence type="ECO:0000313" key="5">
    <source>
        <dbReference type="Proteomes" id="UP000221165"/>
    </source>
</evidence>
<dbReference type="EMBL" id="MIGC01001955">
    <property type="protein sequence ID" value="PHJ21901.1"/>
    <property type="molecule type" value="Genomic_DNA"/>
</dbReference>
<dbReference type="GO" id="GO:0046872">
    <property type="term" value="F:metal ion binding"/>
    <property type="evidence" value="ECO:0007669"/>
    <property type="project" value="UniProtKB-KW"/>
</dbReference>
<comment type="caution">
    <text evidence="4">The sequence shown here is derived from an EMBL/GenBank/DDBJ whole genome shotgun (WGS) entry which is preliminary data.</text>
</comment>
<dbReference type="OrthoDB" id="342973at2759"/>
<feature type="region of interest" description="Disordered" evidence="2">
    <location>
        <begin position="32"/>
        <end position="61"/>
    </location>
</feature>
<dbReference type="GeneID" id="94427660"/>
<keyword evidence="1" id="KW-0479">Metal-binding</keyword>
<keyword evidence="5" id="KW-1185">Reference proteome</keyword>
<dbReference type="Pfam" id="PF22456">
    <property type="entry name" value="PqqF-like_C_4"/>
    <property type="match status" value="1"/>
</dbReference>
<sequence>MTEVLERLEINKISPYAEIGNYRVFGLKKLTSPPSSSRGELGGTGKTPWATDMVSTPDNSQDGAAGVLTRLRYDVANINPEDPQNHASLYIQLEEATPRRRALMTLVQLWLSDKAFDDLRTKQQLGYSAGFGHTRQEHTRYLTFFVTTPYDPSFVATRIEAFLSAHPAEILTQEEVEVLRKAAISVYETRFRNLSEEFSFNRGYVVTREFEFDARKKIREELTSISLEDIAEFRVTEMEKSPWVLVEVRSQVPKQGNGVSSLTDGPAWEELKDNGWITVGNAQAFRELHEH</sequence>
<dbReference type="GO" id="GO:0008237">
    <property type="term" value="F:metallopeptidase activity"/>
    <property type="evidence" value="ECO:0007669"/>
    <property type="project" value="UniProtKB-KW"/>
</dbReference>
<dbReference type="SUPFAM" id="SSF63411">
    <property type="entry name" value="LuxS/MPP-like metallohydrolase"/>
    <property type="match status" value="1"/>
</dbReference>
<gene>
    <name evidence="4" type="ORF">CSUI_004256</name>
</gene>
<accession>A0A2C6KCF2</accession>
<keyword evidence="4" id="KW-0645">Protease</keyword>
<dbReference type="VEuPathDB" id="ToxoDB:CSUI_004256"/>
<keyword evidence="4" id="KW-0482">Metalloprotease</keyword>
<evidence type="ECO:0000259" key="3">
    <source>
        <dbReference type="Pfam" id="PF22456"/>
    </source>
</evidence>
<dbReference type="Gene3D" id="3.30.830.10">
    <property type="entry name" value="Metalloenzyme, LuxS/M16 peptidase-like"/>
    <property type="match status" value="1"/>
</dbReference>